<dbReference type="PANTHER" id="PTHR35089">
    <property type="entry name" value="CHAPERONE PROTEIN SKP"/>
    <property type="match status" value="1"/>
</dbReference>
<comment type="similarity">
    <text evidence="1">Belongs to the Skp family.</text>
</comment>
<dbReference type="Proteomes" id="UP000886740">
    <property type="component" value="Unassembled WGS sequence"/>
</dbReference>
<evidence type="ECO:0000256" key="3">
    <source>
        <dbReference type="SAM" id="Coils"/>
    </source>
</evidence>
<proteinExistence type="inferred from homology"/>
<comment type="caution">
    <text evidence="5">The sequence shown here is derived from an EMBL/GenBank/DDBJ whole genome shotgun (WGS) entry which is preliminary data.</text>
</comment>
<reference evidence="5" key="2">
    <citation type="submission" date="2021-04" db="EMBL/GenBank/DDBJ databases">
        <authorList>
            <person name="Gilroy R."/>
        </authorList>
    </citation>
    <scope>NUCLEOTIDE SEQUENCE</scope>
    <source>
        <strain evidence="5">ChiGjej6B6-14162</strain>
    </source>
</reference>
<evidence type="ECO:0000256" key="1">
    <source>
        <dbReference type="ARBA" id="ARBA00009091"/>
    </source>
</evidence>
<name>A0A9D1X6L2_9BACT</name>
<protein>
    <submittedName>
        <fullName evidence="5">OmpH family outer membrane protein</fullName>
    </submittedName>
</protein>
<evidence type="ECO:0000313" key="5">
    <source>
        <dbReference type="EMBL" id="HIX73854.1"/>
    </source>
</evidence>
<gene>
    <name evidence="5" type="ORF">H9977_02210</name>
</gene>
<dbReference type="InterPro" id="IPR024930">
    <property type="entry name" value="Skp_dom_sf"/>
</dbReference>
<feature type="signal peptide" evidence="4">
    <location>
        <begin position="1"/>
        <end position="18"/>
    </location>
</feature>
<evidence type="ECO:0000256" key="2">
    <source>
        <dbReference type="ARBA" id="ARBA00022729"/>
    </source>
</evidence>
<dbReference type="Pfam" id="PF03938">
    <property type="entry name" value="OmpH"/>
    <property type="match status" value="1"/>
</dbReference>
<dbReference type="GO" id="GO:0050821">
    <property type="term" value="P:protein stabilization"/>
    <property type="evidence" value="ECO:0007669"/>
    <property type="project" value="TreeGrafter"/>
</dbReference>
<dbReference type="InterPro" id="IPR005632">
    <property type="entry name" value="Chaperone_Skp"/>
</dbReference>
<dbReference type="GO" id="GO:0051082">
    <property type="term" value="F:unfolded protein binding"/>
    <property type="evidence" value="ECO:0007669"/>
    <property type="project" value="InterPro"/>
</dbReference>
<dbReference type="SMART" id="SM00935">
    <property type="entry name" value="OmpH"/>
    <property type="match status" value="1"/>
</dbReference>
<feature type="coiled-coil region" evidence="3">
    <location>
        <begin position="38"/>
        <end position="69"/>
    </location>
</feature>
<sequence>MKKLIVLLFMILPLGVVAQEVKIAYVKTQEVFMAMPEVSDMEKQMADLNEKYKMELQQMQEEYQKKYSDFIAQQDSLTENIKLRRMQEIQDIQGRMDNFMQVAQQDVQKKQQELLQPIQQKLQGAIKAVGDEKGYTYIIDPAALLYTGNTAVDATPFVRTKLGL</sequence>
<organism evidence="5 6">
    <name type="scientific">Candidatus Parabacteroides intestinipullorum</name>
    <dbReference type="NCBI Taxonomy" id="2838723"/>
    <lineage>
        <taxon>Bacteria</taxon>
        <taxon>Pseudomonadati</taxon>
        <taxon>Bacteroidota</taxon>
        <taxon>Bacteroidia</taxon>
        <taxon>Bacteroidales</taxon>
        <taxon>Tannerellaceae</taxon>
        <taxon>Parabacteroides</taxon>
    </lineage>
</organism>
<feature type="chain" id="PRO_5039543167" evidence="4">
    <location>
        <begin position="19"/>
        <end position="164"/>
    </location>
</feature>
<dbReference type="PANTHER" id="PTHR35089:SF1">
    <property type="entry name" value="CHAPERONE PROTEIN SKP"/>
    <property type="match status" value="1"/>
</dbReference>
<dbReference type="AlphaFoldDB" id="A0A9D1X6L2"/>
<dbReference type="GO" id="GO:0005829">
    <property type="term" value="C:cytosol"/>
    <property type="evidence" value="ECO:0007669"/>
    <property type="project" value="TreeGrafter"/>
</dbReference>
<dbReference type="Gene3D" id="3.30.910.20">
    <property type="entry name" value="Skp domain"/>
    <property type="match status" value="1"/>
</dbReference>
<evidence type="ECO:0000313" key="6">
    <source>
        <dbReference type="Proteomes" id="UP000886740"/>
    </source>
</evidence>
<dbReference type="EMBL" id="DXEL01000021">
    <property type="protein sequence ID" value="HIX73854.1"/>
    <property type="molecule type" value="Genomic_DNA"/>
</dbReference>
<accession>A0A9D1X6L2</accession>
<reference evidence="5" key="1">
    <citation type="journal article" date="2021" name="PeerJ">
        <title>Extensive microbial diversity within the chicken gut microbiome revealed by metagenomics and culture.</title>
        <authorList>
            <person name="Gilroy R."/>
            <person name="Ravi A."/>
            <person name="Getino M."/>
            <person name="Pursley I."/>
            <person name="Horton D.L."/>
            <person name="Alikhan N.F."/>
            <person name="Baker D."/>
            <person name="Gharbi K."/>
            <person name="Hall N."/>
            <person name="Watson M."/>
            <person name="Adriaenssens E.M."/>
            <person name="Foster-Nyarko E."/>
            <person name="Jarju S."/>
            <person name="Secka A."/>
            <person name="Antonio M."/>
            <person name="Oren A."/>
            <person name="Chaudhuri R.R."/>
            <person name="La Ragione R."/>
            <person name="Hildebrand F."/>
            <person name="Pallen M.J."/>
        </authorList>
    </citation>
    <scope>NUCLEOTIDE SEQUENCE</scope>
    <source>
        <strain evidence="5">ChiGjej6B6-14162</strain>
    </source>
</reference>
<evidence type="ECO:0000256" key="4">
    <source>
        <dbReference type="SAM" id="SignalP"/>
    </source>
</evidence>
<keyword evidence="2 4" id="KW-0732">Signal</keyword>
<dbReference type="SUPFAM" id="SSF111384">
    <property type="entry name" value="OmpH-like"/>
    <property type="match status" value="1"/>
</dbReference>
<keyword evidence="3" id="KW-0175">Coiled coil</keyword>